<accession>A0A538U021</accession>
<reference evidence="1 2" key="1">
    <citation type="journal article" date="2019" name="Nat. Microbiol.">
        <title>Mediterranean grassland soil C-N compound turnover is dependent on rainfall and depth, and is mediated by genomically divergent microorganisms.</title>
        <authorList>
            <person name="Diamond S."/>
            <person name="Andeer P.F."/>
            <person name="Li Z."/>
            <person name="Crits-Christoph A."/>
            <person name="Burstein D."/>
            <person name="Anantharaman K."/>
            <person name="Lane K.R."/>
            <person name="Thomas B.C."/>
            <person name="Pan C."/>
            <person name="Northen T.R."/>
            <person name="Banfield J.F."/>
        </authorList>
    </citation>
    <scope>NUCLEOTIDE SEQUENCE [LARGE SCALE GENOMIC DNA]</scope>
    <source>
        <strain evidence="1">WS_10</strain>
    </source>
</reference>
<dbReference type="AlphaFoldDB" id="A0A538U021"/>
<proteinExistence type="predicted"/>
<dbReference type="GO" id="GO:0016740">
    <property type="term" value="F:transferase activity"/>
    <property type="evidence" value="ECO:0007669"/>
    <property type="project" value="UniProtKB-KW"/>
</dbReference>
<gene>
    <name evidence="1" type="ORF">E6K80_12450</name>
</gene>
<dbReference type="Proteomes" id="UP000319836">
    <property type="component" value="Unassembled WGS sequence"/>
</dbReference>
<name>A0A538U021_UNCEI</name>
<sequence>MTLDADTITRMVWLELGRAHSSDLATGLRAAEACGVRVLLASAWRAEGKPLSSDVEEELAFWNGQIARYRIAYGLLEARIPSIEVQKGIALQDLYPAGWIRDCGDLDLTLGSRRDVWAAAALLREHGWDSPGCSLILVGDRLEVVVGLWQSPPANRFSNEQRIELASIRFAGNSGTVPPCSQIVTSETPSARIRHLLAILEERFERTFGVRDVIDGSVLIQGAEAIEMRAFFATLDRLSLWPEWRHLLRRMRMLDADPRLPIGPLGPYVGALARRGARWLAMQRHPARWAAELLDRLTVLRPPSDREAALAWWIHTRVSVRSVLEANHPIYGYRLDEDAAADDLELENRNGRLLARTPIGTYLMTYSGAVDARWLTSEDEARLASS</sequence>
<protein>
    <submittedName>
        <fullName evidence="1">Nucleotidyltransferase family protein</fullName>
    </submittedName>
</protein>
<comment type="caution">
    <text evidence="1">The sequence shown here is derived from an EMBL/GenBank/DDBJ whole genome shotgun (WGS) entry which is preliminary data.</text>
</comment>
<keyword evidence="1" id="KW-0808">Transferase</keyword>
<organism evidence="1 2">
    <name type="scientific">Eiseniibacteriota bacterium</name>
    <dbReference type="NCBI Taxonomy" id="2212470"/>
    <lineage>
        <taxon>Bacteria</taxon>
        <taxon>Candidatus Eiseniibacteriota</taxon>
    </lineage>
</organism>
<evidence type="ECO:0000313" key="1">
    <source>
        <dbReference type="EMBL" id="TMQ69208.1"/>
    </source>
</evidence>
<dbReference type="EMBL" id="VBPA01000327">
    <property type="protein sequence ID" value="TMQ69208.1"/>
    <property type="molecule type" value="Genomic_DNA"/>
</dbReference>
<evidence type="ECO:0000313" key="2">
    <source>
        <dbReference type="Proteomes" id="UP000319836"/>
    </source>
</evidence>